<name>A0A2P5YI93_GOSBA</name>
<accession>A0A2P5YI93</accession>
<evidence type="ECO:0000313" key="4">
    <source>
        <dbReference type="Proteomes" id="UP000239757"/>
    </source>
</evidence>
<feature type="region of interest" description="Disordered" evidence="1">
    <location>
        <begin position="65"/>
        <end position="95"/>
    </location>
</feature>
<reference evidence="3 4" key="1">
    <citation type="submission" date="2015-01" db="EMBL/GenBank/DDBJ databases">
        <title>Genome of allotetraploid Gossypium barbadense reveals genomic plasticity and fiber elongation in cotton evolution.</title>
        <authorList>
            <person name="Chen X."/>
            <person name="Liu X."/>
            <person name="Zhao B."/>
            <person name="Zheng H."/>
            <person name="Hu Y."/>
            <person name="Lu G."/>
            <person name="Yang C."/>
            <person name="Chen J."/>
            <person name="Shan C."/>
            <person name="Zhang L."/>
            <person name="Zhou Y."/>
            <person name="Wang L."/>
            <person name="Guo W."/>
            <person name="Bai Y."/>
            <person name="Ruan J."/>
            <person name="Shangguan X."/>
            <person name="Mao Y."/>
            <person name="Jiang J."/>
            <person name="Zhu Y."/>
            <person name="Lei J."/>
            <person name="Kang H."/>
            <person name="Chen S."/>
            <person name="He X."/>
            <person name="Wang R."/>
            <person name="Wang Y."/>
            <person name="Chen J."/>
            <person name="Wang L."/>
            <person name="Yu S."/>
            <person name="Wang B."/>
            <person name="Wei J."/>
            <person name="Song S."/>
            <person name="Lu X."/>
            <person name="Gao Z."/>
            <person name="Gu W."/>
            <person name="Deng X."/>
            <person name="Ma D."/>
            <person name="Wang S."/>
            <person name="Liang W."/>
            <person name="Fang L."/>
            <person name="Cai C."/>
            <person name="Zhu X."/>
            <person name="Zhou B."/>
            <person name="Zhang Y."/>
            <person name="Chen Z."/>
            <person name="Xu S."/>
            <person name="Zhu R."/>
            <person name="Wang S."/>
            <person name="Zhang T."/>
            <person name="Zhao G."/>
        </authorList>
    </citation>
    <scope>NUCLEOTIDE SEQUENCE [LARGE SCALE GENOMIC DNA]</scope>
    <source>
        <strain evidence="4">cv. Xinhai21</strain>
        <tissue evidence="3">Leaf</tissue>
    </source>
</reference>
<evidence type="ECO:0000256" key="1">
    <source>
        <dbReference type="SAM" id="MobiDB-lite"/>
    </source>
</evidence>
<evidence type="ECO:0000313" key="3">
    <source>
        <dbReference type="EMBL" id="PPS15306.1"/>
    </source>
</evidence>
<dbReference type="Proteomes" id="UP000239757">
    <property type="component" value="Unassembled WGS sequence"/>
</dbReference>
<sequence length="95" mass="10569">MSLVLLLSPFILFSEEMVKPELLAESPDRRRRIAKNSGIMEGGSIPTLSNLNDTMKAEQMALLGTTRRKRRSESRRQFADTASTRPSPCGFGAKN</sequence>
<organism evidence="3 4">
    <name type="scientific">Gossypium barbadense</name>
    <name type="common">Sea Island cotton</name>
    <name type="synonym">Hibiscus barbadensis</name>
    <dbReference type="NCBI Taxonomy" id="3634"/>
    <lineage>
        <taxon>Eukaryota</taxon>
        <taxon>Viridiplantae</taxon>
        <taxon>Streptophyta</taxon>
        <taxon>Embryophyta</taxon>
        <taxon>Tracheophyta</taxon>
        <taxon>Spermatophyta</taxon>
        <taxon>Magnoliopsida</taxon>
        <taxon>eudicotyledons</taxon>
        <taxon>Gunneridae</taxon>
        <taxon>Pentapetalae</taxon>
        <taxon>rosids</taxon>
        <taxon>malvids</taxon>
        <taxon>Malvales</taxon>
        <taxon>Malvaceae</taxon>
        <taxon>Malvoideae</taxon>
        <taxon>Gossypium</taxon>
    </lineage>
</organism>
<protein>
    <submittedName>
        <fullName evidence="3">Uncharacterized protein</fullName>
    </submittedName>
</protein>
<feature type="chain" id="PRO_5015198674" evidence="2">
    <location>
        <begin position="21"/>
        <end position="95"/>
    </location>
</feature>
<evidence type="ECO:0000256" key="2">
    <source>
        <dbReference type="SAM" id="SignalP"/>
    </source>
</evidence>
<dbReference type="EMBL" id="KZ663176">
    <property type="protein sequence ID" value="PPS15306.1"/>
    <property type="molecule type" value="Genomic_DNA"/>
</dbReference>
<gene>
    <name evidence="3" type="ORF">GOBAR_AA05282</name>
</gene>
<keyword evidence="2" id="KW-0732">Signal</keyword>
<feature type="signal peptide" evidence="2">
    <location>
        <begin position="1"/>
        <end position="20"/>
    </location>
</feature>
<dbReference type="OrthoDB" id="1726319at2759"/>
<dbReference type="AlphaFoldDB" id="A0A2P5YI93"/>
<proteinExistence type="predicted"/>